<keyword evidence="2" id="KW-1185">Reference proteome</keyword>
<dbReference type="Proteomes" id="UP001231675">
    <property type="component" value="Unassembled WGS sequence"/>
</dbReference>
<accession>A0ABT9LN43</accession>
<evidence type="ECO:0000313" key="2">
    <source>
        <dbReference type="Proteomes" id="UP001231675"/>
    </source>
</evidence>
<dbReference type="EMBL" id="JAURUD010000001">
    <property type="protein sequence ID" value="MDP9684945.1"/>
    <property type="molecule type" value="Genomic_DNA"/>
</dbReference>
<gene>
    <name evidence="1" type="ORF">J2S47_005447</name>
</gene>
<proteinExistence type="predicted"/>
<evidence type="ECO:0000313" key="1">
    <source>
        <dbReference type="EMBL" id="MDP9684945.1"/>
    </source>
</evidence>
<organism evidence="1 2">
    <name type="scientific">Streptomyces griseoviridis</name>
    <dbReference type="NCBI Taxonomy" id="45398"/>
    <lineage>
        <taxon>Bacteria</taxon>
        <taxon>Bacillati</taxon>
        <taxon>Actinomycetota</taxon>
        <taxon>Actinomycetes</taxon>
        <taxon>Kitasatosporales</taxon>
        <taxon>Streptomycetaceae</taxon>
        <taxon>Streptomyces</taxon>
    </lineage>
</organism>
<comment type="caution">
    <text evidence="1">The sequence shown here is derived from an EMBL/GenBank/DDBJ whole genome shotgun (WGS) entry which is preliminary data.</text>
</comment>
<sequence length="70" mass="7577">MPIACHVRSSGPSARRVRARGFRVAGRHLDCGEVAEHDGALFLLGRAERVEDVLEAGLDAPWVALTQIVN</sequence>
<name>A0ABT9LN43_STRGD</name>
<reference evidence="1 2" key="1">
    <citation type="submission" date="2023-07" db="EMBL/GenBank/DDBJ databases">
        <title>Sequencing the genomes of 1000 actinobacteria strains.</title>
        <authorList>
            <person name="Klenk H.-P."/>
        </authorList>
    </citation>
    <scope>NUCLEOTIDE SEQUENCE [LARGE SCALE GENOMIC DNA]</scope>
    <source>
        <strain evidence="1 2">DSM 40229</strain>
    </source>
</reference>
<protein>
    <submittedName>
        <fullName evidence="1">Uncharacterized protein</fullName>
    </submittedName>
</protein>